<dbReference type="InterPro" id="IPR005135">
    <property type="entry name" value="Endo/exonuclease/phosphatase"/>
</dbReference>
<dbReference type="GO" id="GO:0016020">
    <property type="term" value="C:membrane"/>
    <property type="evidence" value="ECO:0007669"/>
    <property type="project" value="GOC"/>
</dbReference>
<accession>A0A6N2ZRT4</accession>
<evidence type="ECO:0000313" key="2">
    <source>
        <dbReference type="EMBL" id="VYT82124.1"/>
    </source>
</evidence>
<proteinExistence type="predicted"/>
<dbReference type="GO" id="GO:0003824">
    <property type="term" value="F:catalytic activity"/>
    <property type="evidence" value="ECO:0007669"/>
    <property type="project" value="InterPro"/>
</dbReference>
<dbReference type="Gene3D" id="3.60.10.10">
    <property type="entry name" value="Endonuclease/exonuclease/phosphatase"/>
    <property type="match status" value="1"/>
</dbReference>
<name>A0A6N2ZRT4_9FIRM</name>
<protein>
    <recommendedName>
        <fullName evidence="1">Endonuclease/exonuclease/phosphatase domain-containing protein</fullName>
    </recommendedName>
</protein>
<dbReference type="RefSeq" id="WP_022072599.1">
    <property type="nucleotide sequence ID" value="NZ_CACRUE010000012.1"/>
</dbReference>
<dbReference type="SUPFAM" id="SSF56219">
    <property type="entry name" value="DNase I-like"/>
    <property type="match status" value="1"/>
</dbReference>
<dbReference type="GO" id="GO:0006506">
    <property type="term" value="P:GPI anchor biosynthetic process"/>
    <property type="evidence" value="ECO:0007669"/>
    <property type="project" value="TreeGrafter"/>
</dbReference>
<dbReference type="Pfam" id="PF03372">
    <property type="entry name" value="Exo_endo_phos"/>
    <property type="match status" value="1"/>
</dbReference>
<dbReference type="PANTHER" id="PTHR14859:SF1">
    <property type="entry name" value="PGAP2-INTERACTING PROTEIN"/>
    <property type="match status" value="1"/>
</dbReference>
<sequence>MIILIASFLGTSQDKNTEKIDIKIISYNIHSGTDKNMAPTLFDTINFLKKSNADIICLQEVNESSKVGFQVSSLKEELNMNLHFGANVVKNNTNYGLATYSKYKIISQKHVYLSSTREQRGFLHTTVRVKDKKLHIINIHLGLGNKERKKQINELQNYIKGLKKDYFVVLGDFNEGNLSLDDEIIIDVAEKLNKSNILTFSTELDRIDYMFVSNNIEVKSYEVLIKNMSDHYPIVAKISI</sequence>
<dbReference type="PANTHER" id="PTHR14859">
    <property type="entry name" value="CALCOFLUOR WHITE HYPERSENSITIVE PROTEIN PRECURSOR"/>
    <property type="match status" value="1"/>
</dbReference>
<dbReference type="AlphaFoldDB" id="A0A6N2ZRT4"/>
<dbReference type="InterPro" id="IPR036691">
    <property type="entry name" value="Endo/exonu/phosph_ase_sf"/>
</dbReference>
<feature type="domain" description="Endonuclease/exonuclease/phosphatase" evidence="1">
    <location>
        <begin position="25"/>
        <end position="231"/>
    </location>
</feature>
<evidence type="ECO:0000259" key="1">
    <source>
        <dbReference type="Pfam" id="PF03372"/>
    </source>
</evidence>
<gene>
    <name evidence="2" type="ORF">IBLFYP30_00169</name>
</gene>
<reference evidence="2" key="1">
    <citation type="submission" date="2019-11" db="EMBL/GenBank/DDBJ databases">
        <authorList>
            <person name="Feng L."/>
        </authorList>
    </citation>
    <scope>NUCLEOTIDE SEQUENCE</scope>
    <source>
        <strain evidence="2">IbartlettiiLFYP30</strain>
    </source>
</reference>
<dbReference type="EMBL" id="CACRUE010000012">
    <property type="protein sequence ID" value="VYT82124.1"/>
    <property type="molecule type" value="Genomic_DNA"/>
</dbReference>
<organism evidence="2">
    <name type="scientific">Intestinibacter bartlettii</name>
    <dbReference type="NCBI Taxonomy" id="261299"/>
    <lineage>
        <taxon>Bacteria</taxon>
        <taxon>Bacillati</taxon>
        <taxon>Bacillota</taxon>
        <taxon>Clostridia</taxon>
        <taxon>Peptostreptococcales</taxon>
        <taxon>Peptostreptococcaceae</taxon>
        <taxon>Intestinibacter</taxon>
    </lineage>
</organism>
<dbReference type="InterPro" id="IPR051916">
    <property type="entry name" value="GPI-anchor_lipid_remodeler"/>
</dbReference>